<evidence type="ECO:0000256" key="6">
    <source>
        <dbReference type="ARBA" id="ARBA00022729"/>
    </source>
</evidence>
<dbReference type="AlphaFoldDB" id="A0A1I1KTX2"/>
<protein>
    <submittedName>
        <fullName evidence="12">Outer membrane receptor proteins, mostly Fe transport</fullName>
    </submittedName>
</protein>
<dbReference type="STRING" id="1334022.SAMN04487907_106153"/>
<dbReference type="Gene3D" id="2.40.170.20">
    <property type="entry name" value="TonB-dependent receptor, beta-barrel domain"/>
    <property type="match status" value="1"/>
</dbReference>
<sequence>MLHSEAKIYNMRRNYIKIFSVLTFALGFSSLHAQEEEMTVQDSIQVQQEIKDEDIADEESNRNVMLNAESNTGPREVNIGLPPSIGGITILENDLPVVYWFWPEMSTGTWRQSVGLERTGLLKMDGLANTMGDLGYAVNSYTQIGTKEFQGKAKISGSHFGWFQGDINVSGPISENGWSYSAGAFVNFDPSTYDLGFNEYVDQTQIYRAGLTKHFKENKGDITFAYKYSNSYSLTNYAIFEYGPNGEARELDYFSIGTDSYLPRDGRLKFLDLVSGDNYWADMDGQSATSEAHNFDIFGNYQMDNGWNFKYSTRLHIAEASLMYSAPISIFTPGAGSNFTFANTGEEYTGQVGTQLAMNSPRIPTTTAMGRFSVEKQIGNHNVTLGVLEQYYKAEDYHSNRSFFFQSVEPQPRRLIGANTDADGFYNYNVGGEYNNGFENKLSVYGSDSWKVSDRFKLDYGLHLRYHKMKGDHYTTPRGPGLVLDPANRQSFDHDWVHIAGKLNATYNILNNFGVMSNFLYTEENGLLGDYSGAPYPNLTKSRSPLAGFGIFWNTDYIQLVSQATYLTKNNYLQRFNLVNPNNDTESVTNTVYYDIQTIGWTTDFVLSPFKGFNLHYLITLQDPVYKEFNFSAFGENYDYNDNSVQQISKVLMEIDPSYTYKDWRLWASFRYFSKQYANLTNALYFAARWETFGGVNYKLNDNVSFGATVVNFLNQRGAKGTINGAELITDPSPYYGRLLTGSYIRPFTVQASVNINF</sequence>
<proteinExistence type="predicted"/>
<keyword evidence="13" id="KW-1185">Reference proteome</keyword>
<keyword evidence="7" id="KW-0408">Iron</keyword>
<gene>
    <name evidence="12" type="ORF">SAMN04487907_106153</name>
</gene>
<accession>A0A1I1KTX2</accession>
<feature type="chain" id="PRO_5011503876" evidence="11">
    <location>
        <begin position="34"/>
        <end position="758"/>
    </location>
</feature>
<dbReference type="SUPFAM" id="SSF56935">
    <property type="entry name" value="Porins"/>
    <property type="match status" value="1"/>
</dbReference>
<evidence type="ECO:0000256" key="5">
    <source>
        <dbReference type="ARBA" id="ARBA00022692"/>
    </source>
</evidence>
<keyword evidence="9" id="KW-0472">Membrane</keyword>
<keyword evidence="5" id="KW-0812">Transmembrane</keyword>
<organism evidence="12 13">
    <name type="scientific">Zunongwangia mangrovi</name>
    <dbReference type="NCBI Taxonomy" id="1334022"/>
    <lineage>
        <taxon>Bacteria</taxon>
        <taxon>Pseudomonadati</taxon>
        <taxon>Bacteroidota</taxon>
        <taxon>Flavobacteriia</taxon>
        <taxon>Flavobacteriales</taxon>
        <taxon>Flavobacteriaceae</taxon>
        <taxon>Zunongwangia</taxon>
    </lineage>
</organism>
<keyword evidence="10" id="KW-0998">Cell outer membrane</keyword>
<name>A0A1I1KTX2_9FLAO</name>
<dbReference type="GO" id="GO:0009279">
    <property type="term" value="C:cell outer membrane"/>
    <property type="evidence" value="ECO:0007669"/>
    <property type="project" value="UniProtKB-SubCell"/>
</dbReference>
<dbReference type="GO" id="GO:0015344">
    <property type="term" value="F:siderophore uptake transmembrane transporter activity"/>
    <property type="evidence" value="ECO:0007669"/>
    <property type="project" value="TreeGrafter"/>
</dbReference>
<keyword evidence="3" id="KW-1134">Transmembrane beta strand</keyword>
<evidence type="ECO:0000256" key="7">
    <source>
        <dbReference type="ARBA" id="ARBA00023004"/>
    </source>
</evidence>
<keyword evidence="2" id="KW-0813">Transport</keyword>
<evidence type="ECO:0000313" key="12">
    <source>
        <dbReference type="EMBL" id="SFC64065.1"/>
    </source>
</evidence>
<dbReference type="InterPro" id="IPR039426">
    <property type="entry name" value="TonB-dep_rcpt-like"/>
</dbReference>
<dbReference type="PANTHER" id="PTHR32552">
    <property type="entry name" value="FERRICHROME IRON RECEPTOR-RELATED"/>
    <property type="match status" value="1"/>
</dbReference>
<evidence type="ECO:0000256" key="1">
    <source>
        <dbReference type="ARBA" id="ARBA00004571"/>
    </source>
</evidence>
<keyword evidence="6 11" id="KW-0732">Signal</keyword>
<dbReference type="Proteomes" id="UP000199438">
    <property type="component" value="Unassembled WGS sequence"/>
</dbReference>
<dbReference type="PANTHER" id="PTHR32552:SF89">
    <property type="entry name" value="CATECHOLATE SIDEROPHORE RECEPTOR FIU"/>
    <property type="match status" value="1"/>
</dbReference>
<dbReference type="InterPro" id="IPR036942">
    <property type="entry name" value="Beta-barrel_TonB_sf"/>
</dbReference>
<evidence type="ECO:0000256" key="2">
    <source>
        <dbReference type="ARBA" id="ARBA00022448"/>
    </source>
</evidence>
<keyword evidence="8" id="KW-0406">Ion transport</keyword>
<comment type="subcellular location">
    <subcellularLocation>
        <location evidence="1">Cell outer membrane</location>
        <topology evidence="1">Multi-pass membrane protein</topology>
    </subcellularLocation>
</comment>
<evidence type="ECO:0000256" key="4">
    <source>
        <dbReference type="ARBA" id="ARBA00022496"/>
    </source>
</evidence>
<keyword evidence="4" id="KW-0410">Iron transport</keyword>
<feature type="signal peptide" evidence="11">
    <location>
        <begin position="1"/>
        <end position="33"/>
    </location>
</feature>
<evidence type="ECO:0000256" key="9">
    <source>
        <dbReference type="ARBA" id="ARBA00023136"/>
    </source>
</evidence>
<evidence type="ECO:0000256" key="10">
    <source>
        <dbReference type="ARBA" id="ARBA00023237"/>
    </source>
</evidence>
<evidence type="ECO:0000313" key="13">
    <source>
        <dbReference type="Proteomes" id="UP000199438"/>
    </source>
</evidence>
<reference evidence="13" key="1">
    <citation type="submission" date="2016-10" db="EMBL/GenBank/DDBJ databases">
        <authorList>
            <person name="Varghese N."/>
            <person name="Submissions S."/>
        </authorList>
    </citation>
    <scope>NUCLEOTIDE SEQUENCE [LARGE SCALE GENOMIC DNA]</scope>
    <source>
        <strain evidence="13">DSM 24499</strain>
    </source>
</reference>
<dbReference type="OrthoDB" id="994364at2"/>
<dbReference type="EMBL" id="FOKV01000006">
    <property type="protein sequence ID" value="SFC64065.1"/>
    <property type="molecule type" value="Genomic_DNA"/>
</dbReference>
<evidence type="ECO:0000256" key="11">
    <source>
        <dbReference type="SAM" id="SignalP"/>
    </source>
</evidence>
<keyword evidence="12" id="KW-0675">Receptor</keyword>
<evidence type="ECO:0000256" key="8">
    <source>
        <dbReference type="ARBA" id="ARBA00023065"/>
    </source>
</evidence>
<evidence type="ECO:0000256" key="3">
    <source>
        <dbReference type="ARBA" id="ARBA00022452"/>
    </source>
</evidence>